<evidence type="ECO:0000313" key="2">
    <source>
        <dbReference type="Proteomes" id="UP000823844"/>
    </source>
</evidence>
<accession>A0A9E2KSB7</accession>
<dbReference type="Proteomes" id="UP000823844">
    <property type="component" value="Unassembled WGS sequence"/>
</dbReference>
<dbReference type="EMBL" id="JAHLFT010000114">
    <property type="protein sequence ID" value="MBU3829179.1"/>
    <property type="molecule type" value="Genomic_DNA"/>
</dbReference>
<name>A0A9E2KSB7_9LACO</name>
<dbReference type="SUPFAM" id="SSF46689">
    <property type="entry name" value="Homeodomain-like"/>
    <property type="match status" value="1"/>
</dbReference>
<reference evidence="1" key="1">
    <citation type="journal article" date="2021" name="PeerJ">
        <title>Extensive microbial diversity within the chicken gut microbiome revealed by metagenomics and culture.</title>
        <authorList>
            <person name="Gilroy R."/>
            <person name="Ravi A."/>
            <person name="Getino M."/>
            <person name="Pursley I."/>
            <person name="Horton D.L."/>
            <person name="Alikhan N.F."/>
            <person name="Baker D."/>
            <person name="Gharbi K."/>
            <person name="Hall N."/>
            <person name="Watson M."/>
            <person name="Adriaenssens E.M."/>
            <person name="Foster-Nyarko E."/>
            <person name="Jarju S."/>
            <person name="Secka A."/>
            <person name="Antonio M."/>
            <person name="Oren A."/>
            <person name="Chaudhuri R.R."/>
            <person name="La Ragione R."/>
            <person name="Hildebrand F."/>
            <person name="Pallen M.J."/>
        </authorList>
    </citation>
    <scope>NUCLEOTIDE SEQUENCE</scope>
    <source>
        <strain evidence="1">F6-686</strain>
    </source>
</reference>
<evidence type="ECO:0000313" key="1">
    <source>
        <dbReference type="EMBL" id="MBU3829179.1"/>
    </source>
</evidence>
<organism evidence="1 2">
    <name type="scientific">Candidatus Lactobacillus pullistercoris</name>
    <dbReference type="NCBI Taxonomy" id="2838636"/>
    <lineage>
        <taxon>Bacteria</taxon>
        <taxon>Bacillati</taxon>
        <taxon>Bacillota</taxon>
        <taxon>Bacilli</taxon>
        <taxon>Lactobacillales</taxon>
        <taxon>Lactobacillaceae</taxon>
        <taxon>Lactobacillus</taxon>
    </lineage>
</organism>
<dbReference type="InterPro" id="IPR009057">
    <property type="entry name" value="Homeodomain-like_sf"/>
</dbReference>
<dbReference type="AlphaFoldDB" id="A0A9E2KSB7"/>
<sequence length="154" mass="18679">MIELLRTKKVDQLKVMQICKLAHINRSTFYDNYEDIYDMIDQLRDYVAKQYEDDLKRYQDQTFLTMLRRIQANPKIYQLFFRLSLDLHFSNQYNFKKWVRYPTNVNKYDIAFIQAGIRADLATWIEDNCQISPEDINKLVINKLDQLGFQVYKN</sequence>
<reference evidence="1" key="2">
    <citation type="submission" date="2021-04" db="EMBL/GenBank/DDBJ databases">
        <authorList>
            <person name="Gilroy R."/>
        </authorList>
    </citation>
    <scope>NUCLEOTIDE SEQUENCE</scope>
    <source>
        <strain evidence="1">F6-686</strain>
    </source>
</reference>
<proteinExistence type="predicted"/>
<gene>
    <name evidence="1" type="ORF">H9806_08725</name>
</gene>
<protein>
    <submittedName>
        <fullName evidence="1">Uncharacterized protein</fullName>
    </submittedName>
</protein>
<dbReference type="Gene3D" id="1.10.357.10">
    <property type="entry name" value="Tetracycline Repressor, domain 2"/>
    <property type="match status" value="1"/>
</dbReference>
<comment type="caution">
    <text evidence="1">The sequence shown here is derived from an EMBL/GenBank/DDBJ whole genome shotgun (WGS) entry which is preliminary data.</text>
</comment>